<feature type="transmembrane region" description="Helical" evidence="11">
    <location>
        <begin position="109"/>
        <end position="131"/>
    </location>
</feature>
<evidence type="ECO:0000256" key="10">
    <source>
        <dbReference type="ARBA" id="ARBA00023224"/>
    </source>
</evidence>
<evidence type="ECO:0000256" key="5">
    <source>
        <dbReference type="ARBA" id="ARBA00022692"/>
    </source>
</evidence>
<dbReference type="InParanoid" id="A0A6I8NCC9"/>
<dbReference type="GO" id="GO:0016503">
    <property type="term" value="F:pheromone receptor activity"/>
    <property type="evidence" value="ECO:0007669"/>
    <property type="project" value="InterPro"/>
</dbReference>
<organism evidence="13 14">
    <name type="scientific">Ornithorhynchus anatinus</name>
    <name type="common">Duckbill platypus</name>
    <dbReference type="NCBI Taxonomy" id="9258"/>
    <lineage>
        <taxon>Eukaryota</taxon>
        <taxon>Metazoa</taxon>
        <taxon>Chordata</taxon>
        <taxon>Craniata</taxon>
        <taxon>Vertebrata</taxon>
        <taxon>Euteleostomi</taxon>
        <taxon>Mammalia</taxon>
        <taxon>Monotremata</taxon>
        <taxon>Ornithorhynchidae</taxon>
        <taxon>Ornithorhynchus</taxon>
    </lineage>
</organism>
<dbReference type="GeneID" id="100087305"/>
<keyword evidence="7 11" id="KW-0297">G-protein coupled receptor</keyword>
<feature type="transmembrane region" description="Helical" evidence="11">
    <location>
        <begin position="247"/>
        <end position="265"/>
    </location>
</feature>
<dbReference type="KEGG" id="oaa:100087305"/>
<dbReference type="InterPro" id="IPR017452">
    <property type="entry name" value="GPCR_Rhodpsn_7TM"/>
</dbReference>
<dbReference type="InterPro" id="IPR004072">
    <property type="entry name" value="Vmron_rcpt_1"/>
</dbReference>
<feature type="transmembrane region" description="Helical" evidence="11">
    <location>
        <begin position="143"/>
        <end position="167"/>
    </location>
</feature>
<feature type="transmembrane region" description="Helical" evidence="11">
    <location>
        <begin position="285"/>
        <end position="305"/>
    </location>
</feature>
<evidence type="ECO:0000256" key="4">
    <source>
        <dbReference type="ARBA" id="ARBA00022507"/>
    </source>
</evidence>
<evidence type="ECO:0000256" key="11">
    <source>
        <dbReference type="RuleBase" id="RU364061"/>
    </source>
</evidence>
<feature type="transmembrane region" description="Helical" evidence="11">
    <location>
        <begin position="68"/>
        <end position="89"/>
    </location>
</feature>
<evidence type="ECO:0000256" key="6">
    <source>
        <dbReference type="ARBA" id="ARBA00022989"/>
    </source>
</evidence>
<keyword evidence="14" id="KW-1185">Reference proteome</keyword>
<dbReference type="Ensembl" id="ENSOANT00000052144.1">
    <property type="protein sequence ID" value="ENSOANP00000038682.1"/>
    <property type="gene ID" value="ENSOANG00000042624.1"/>
</dbReference>
<dbReference type="Proteomes" id="UP000002279">
    <property type="component" value="Chromosome 15"/>
</dbReference>
<dbReference type="SUPFAM" id="SSF81321">
    <property type="entry name" value="Family A G protein-coupled receptor-like"/>
    <property type="match status" value="1"/>
</dbReference>
<accession>A0A6I8NCC9</accession>
<dbReference type="RefSeq" id="NP_001240412.2">
    <property type="nucleotide sequence ID" value="NM_001253483.2"/>
</dbReference>
<comment type="subcellular location">
    <subcellularLocation>
        <location evidence="1 11">Cell membrane</location>
        <topology evidence="1 11">Multi-pass membrane protein</topology>
    </subcellularLocation>
</comment>
<reference evidence="13" key="3">
    <citation type="submission" date="2025-09" db="UniProtKB">
        <authorList>
            <consortium name="Ensembl"/>
        </authorList>
    </citation>
    <scope>IDENTIFICATION</scope>
    <source>
        <strain evidence="13">Glennie</strain>
    </source>
</reference>
<evidence type="ECO:0000256" key="1">
    <source>
        <dbReference type="ARBA" id="ARBA00004651"/>
    </source>
</evidence>
<keyword evidence="8 11" id="KW-0472">Membrane</keyword>
<keyword evidence="4 11" id="KW-0589">Pheromone response</keyword>
<feature type="transmembrane region" description="Helical" evidence="11">
    <location>
        <begin position="26"/>
        <end position="47"/>
    </location>
</feature>
<evidence type="ECO:0000256" key="8">
    <source>
        <dbReference type="ARBA" id="ARBA00023136"/>
    </source>
</evidence>
<keyword evidence="6 11" id="KW-1133">Transmembrane helix</keyword>
<sequence>MLPLLPPRLLQSKFTRMNATESVFEIFILLQLSIGISGNVFLLLLTIRTVSTSHKFNSSELIYVHLALTNNLILLTRGIPGIFSIWGLWNFLDDAGCKLLIHVHQVARSLATCTICLLSIFQAITISPSTTQWAGIKAKLPKCIIPCFLSFWFLSLLIDVSAPIYIIGPQNSTRDQQTFILKHCSLVKISAETLLVNTFVISFRDLLFMGLMGTASGYMVFILHIPHWWGRHLHGSGCSPRAIPEMWAAKFVMVLMALYLLFHVLETVMLTAFLNMRNKSLPVTTNIDLSIHFSVISPFLVIHSNQRMRTCGKRKSHS</sequence>
<evidence type="ECO:0000256" key="7">
    <source>
        <dbReference type="ARBA" id="ARBA00023040"/>
    </source>
</evidence>
<protein>
    <recommendedName>
        <fullName evidence="11">Vomeronasal type-1 receptor</fullName>
    </recommendedName>
</protein>
<evidence type="ECO:0000256" key="9">
    <source>
        <dbReference type="ARBA" id="ARBA00023170"/>
    </source>
</evidence>
<dbReference type="PANTHER" id="PTHR24062">
    <property type="entry name" value="VOMERONASAL TYPE-1 RECEPTOR"/>
    <property type="match status" value="1"/>
</dbReference>
<dbReference type="OrthoDB" id="9606139at2759"/>
<comment type="similarity">
    <text evidence="2 11">Belongs to the G-protein coupled receptor 1 family.</text>
</comment>
<evidence type="ECO:0000313" key="14">
    <source>
        <dbReference type="Proteomes" id="UP000002279"/>
    </source>
</evidence>
<dbReference type="GO" id="GO:0005886">
    <property type="term" value="C:plasma membrane"/>
    <property type="evidence" value="ECO:0000318"/>
    <property type="project" value="GO_Central"/>
</dbReference>
<name>A0A6I8NCC9_ORNAN</name>
<keyword evidence="9 11" id="KW-0675">Receptor</keyword>
<keyword evidence="10 11" id="KW-0807">Transducer</keyword>
<dbReference type="FunFam" id="1.20.1070.10:FF:000154">
    <property type="entry name" value="Vomeronasal type-1 receptor"/>
    <property type="match status" value="1"/>
</dbReference>
<dbReference type="GO" id="GO:0019236">
    <property type="term" value="P:response to pheromone"/>
    <property type="evidence" value="ECO:0007669"/>
    <property type="project" value="UniProtKB-KW"/>
</dbReference>
<reference evidence="13" key="2">
    <citation type="submission" date="2025-08" db="UniProtKB">
        <authorList>
            <consortium name="Ensembl"/>
        </authorList>
    </citation>
    <scope>IDENTIFICATION</scope>
    <source>
        <strain evidence="13">Glennie</strain>
    </source>
</reference>
<feature type="transmembrane region" description="Helical" evidence="11">
    <location>
        <begin position="206"/>
        <end position="226"/>
    </location>
</feature>
<dbReference type="CTD" id="100087305"/>
<proteinExistence type="inferred from homology"/>
<evidence type="ECO:0000256" key="3">
    <source>
        <dbReference type="ARBA" id="ARBA00022475"/>
    </source>
</evidence>
<gene>
    <name evidence="13" type="primary">ORNANAV1R3091</name>
</gene>
<keyword evidence="3 11" id="KW-1003">Cell membrane</keyword>
<evidence type="ECO:0000313" key="13">
    <source>
        <dbReference type="Ensembl" id="ENSOANP00000038682.1"/>
    </source>
</evidence>
<reference evidence="13 14" key="1">
    <citation type="journal article" date="2008" name="Nature">
        <title>Genome analysis of the platypus reveals unique signatures of evolution.</title>
        <authorList>
            <person name="Warren W.C."/>
            <person name="Hillier L.W."/>
            <person name="Marshall Graves J.A."/>
            <person name="Birney E."/>
            <person name="Ponting C.P."/>
            <person name="Grutzner F."/>
            <person name="Belov K."/>
            <person name="Miller W."/>
            <person name="Clarke L."/>
            <person name="Chinwalla A.T."/>
            <person name="Yang S.P."/>
            <person name="Heger A."/>
            <person name="Locke D.P."/>
            <person name="Miethke P."/>
            <person name="Waters P.D."/>
            <person name="Veyrunes F."/>
            <person name="Fulton L."/>
            <person name="Fulton B."/>
            <person name="Graves T."/>
            <person name="Wallis J."/>
            <person name="Puente X.S."/>
            <person name="Lopez-Otin C."/>
            <person name="Ordonez G.R."/>
            <person name="Eichler E.E."/>
            <person name="Chen L."/>
            <person name="Cheng Z."/>
            <person name="Deakin J.E."/>
            <person name="Alsop A."/>
            <person name="Thompson K."/>
            <person name="Kirby P."/>
            <person name="Papenfuss A.T."/>
            <person name="Wakefield M.J."/>
            <person name="Olender T."/>
            <person name="Lancet D."/>
            <person name="Huttley G.A."/>
            <person name="Smit A.F."/>
            <person name="Pask A."/>
            <person name="Temple-Smith P."/>
            <person name="Batzer M.A."/>
            <person name="Walker J.A."/>
            <person name="Konkel M.K."/>
            <person name="Harris R.S."/>
            <person name="Whittington C.M."/>
            <person name="Wong E.S."/>
            <person name="Gemmell N.J."/>
            <person name="Buschiazzo E."/>
            <person name="Vargas Jentzsch I.M."/>
            <person name="Merkel A."/>
            <person name="Schmitz J."/>
            <person name="Zemann A."/>
            <person name="Churakov G."/>
            <person name="Kriegs J.O."/>
            <person name="Brosius J."/>
            <person name="Murchison E.P."/>
            <person name="Sachidanandam R."/>
            <person name="Smith C."/>
            <person name="Hannon G.J."/>
            <person name="Tsend-Ayush E."/>
            <person name="McMillan D."/>
            <person name="Attenborough R."/>
            <person name="Rens W."/>
            <person name="Ferguson-Smith M."/>
            <person name="Lefevre C.M."/>
            <person name="Sharp J.A."/>
            <person name="Nicholas K.R."/>
            <person name="Ray D.A."/>
            <person name="Kube M."/>
            <person name="Reinhardt R."/>
            <person name="Pringle T.H."/>
            <person name="Taylor J."/>
            <person name="Jones R.C."/>
            <person name="Nixon B."/>
            <person name="Dacheux J.L."/>
            <person name="Niwa H."/>
            <person name="Sekita Y."/>
            <person name="Huang X."/>
            <person name="Stark A."/>
            <person name="Kheradpour P."/>
            <person name="Kellis M."/>
            <person name="Flicek P."/>
            <person name="Chen Y."/>
            <person name="Webber C."/>
            <person name="Hardison R."/>
            <person name="Nelson J."/>
            <person name="Hallsworth-Pepin K."/>
            <person name="Delehaunty K."/>
            <person name="Markovic C."/>
            <person name="Minx P."/>
            <person name="Feng Y."/>
            <person name="Kremitzki C."/>
            <person name="Mitreva M."/>
            <person name="Glasscock J."/>
            <person name="Wylie T."/>
            <person name="Wohldmann P."/>
            <person name="Thiru P."/>
            <person name="Nhan M.N."/>
            <person name="Pohl C.S."/>
            <person name="Smith S.M."/>
            <person name="Hou S."/>
            <person name="Nefedov M."/>
            <person name="de Jong P.J."/>
            <person name="Renfree M.B."/>
            <person name="Mardis E.R."/>
            <person name="Wilson R.K."/>
        </authorList>
    </citation>
    <scope>NUCLEOTIDE SEQUENCE [LARGE SCALE GENOMIC DNA]</scope>
    <source>
        <strain evidence="13 14">Glennie</strain>
    </source>
</reference>
<dbReference type="Pfam" id="PF03402">
    <property type="entry name" value="V1R"/>
    <property type="match status" value="1"/>
</dbReference>
<evidence type="ECO:0000259" key="12">
    <source>
        <dbReference type="PROSITE" id="PS50262"/>
    </source>
</evidence>
<dbReference type="GeneTree" id="ENSGT01030000234553"/>
<keyword evidence="5 11" id="KW-0812">Transmembrane</keyword>
<dbReference type="Gene3D" id="1.20.1070.10">
    <property type="entry name" value="Rhodopsin 7-helix transmembrane proteins"/>
    <property type="match status" value="1"/>
</dbReference>
<feature type="domain" description="G-protein coupled receptors family 1 profile" evidence="12">
    <location>
        <begin position="38"/>
        <end position="318"/>
    </location>
</feature>
<evidence type="ECO:0000256" key="2">
    <source>
        <dbReference type="ARBA" id="ARBA00010663"/>
    </source>
</evidence>
<dbReference type="GO" id="GO:0007606">
    <property type="term" value="P:sensory perception of chemical stimulus"/>
    <property type="evidence" value="ECO:0007669"/>
    <property type="project" value="UniProtKB-ARBA"/>
</dbReference>
<dbReference type="AlphaFoldDB" id="A0A6I8NCC9"/>
<dbReference type="PROSITE" id="PS50262">
    <property type="entry name" value="G_PROTEIN_RECEP_F1_2"/>
    <property type="match status" value="1"/>
</dbReference>
<dbReference type="GO" id="GO:0005550">
    <property type="term" value="F:pheromone binding"/>
    <property type="evidence" value="ECO:0000318"/>
    <property type="project" value="GO_Central"/>
</dbReference>